<reference evidence="6" key="1">
    <citation type="submission" date="2017-06" db="EMBL/GenBank/DDBJ databases">
        <authorList>
            <person name="Assis F.L."/>
            <person name="Abrahao J.S."/>
            <person name="Silva L."/>
            <person name="Khalil J.B."/>
            <person name="Rodrigues R."/>
            <person name="Silva L.S."/>
            <person name="Boratto P."/>
            <person name="Andrade M."/>
            <person name="Kroon E.G."/>
            <person name="Ribeiro B."/>
            <person name="Bergier I."/>
            <person name="Seligmann H."/>
            <person name="Ghigo E."/>
            <person name="Colson P."/>
            <person name="Levasseur A."/>
            <person name="Raoult D."/>
            <person name="Scola B.L."/>
        </authorList>
    </citation>
    <scope>NUCLEOTIDE SEQUENCE</scope>
    <source>
        <strain evidence="6">Deep ocean</strain>
    </source>
</reference>
<dbReference type="PANTHER" id="PTHR23291">
    <property type="entry name" value="BAX INHIBITOR-RELATED"/>
    <property type="match status" value="1"/>
</dbReference>
<feature type="transmembrane region" description="Helical" evidence="5">
    <location>
        <begin position="175"/>
        <end position="195"/>
    </location>
</feature>
<keyword evidence="2 5" id="KW-0812">Transmembrane</keyword>
<evidence type="ECO:0000256" key="4">
    <source>
        <dbReference type="ARBA" id="ARBA00023136"/>
    </source>
</evidence>
<evidence type="ECO:0000313" key="6">
    <source>
        <dbReference type="EMBL" id="QKU34575.1"/>
    </source>
</evidence>
<organism evidence="6">
    <name type="scientific">Tupanvirus deep ocean</name>
    <dbReference type="NCBI Taxonomy" id="2126984"/>
    <lineage>
        <taxon>Viruses</taxon>
        <taxon>Varidnaviria</taxon>
        <taxon>Bamfordvirae</taxon>
        <taxon>Nucleocytoviricota</taxon>
        <taxon>Megaviricetes</taxon>
        <taxon>Imitervirales</taxon>
        <taxon>Mimiviridae</taxon>
        <taxon>Megamimivirinae</taxon>
        <taxon>Tupanvirus</taxon>
        <taxon>Tupanvirus altamarinense</taxon>
    </lineage>
</organism>
<dbReference type="EMBL" id="MF405918">
    <property type="protein sequence ID" value="QKU34575.1"/>
    <property type="molecule type" value="Genomic_DNA"/>
</dbReference>
<evidence type="ECO:0000256" key="2">
    <source>
        <dbReference type="ARBA" id="ARBA00022692"/>
    </source>
</evidence>
<dbReference type="PANTHER" id="PTHR23291:SF50">
    <property type="entry name" value="PROTEIN LIFEGUARD 4"/>
    <property type="match status" value="1"/>
</dbReference>
<feature type="transmembrane region" description="Helical" evidence="5">
    <location>
        <begin position="143"/>
        <end position="163"/>
    </location>
</feature>
<evidence type="ECO:0000256" key="1">
    <source>
        <dbReference type="ARBA" id="ARBA00004141"/>
    </source>
</evidence>
<keyword evidence="4 5" id="KW-0472">Membrane</keyword>
<comment type="subcellular location">
    <subcellularLocation>
        <location evidence="1">Membrane</location>
        <topology evidence="1">Multi-pass membrane protein</topology>
    </subcellularLocation>
</comment>
<dbReference type="GeneID" id="80517903"/>
<proteinExistence type="predicted"/>
<dbReference type="RefSeq" id="YP_010781212.1">
    <property type="nucleotide sequence ID" value="NC_075038.1"/>
</dbReference>
<dbReference type="Pfam" id="PF01027">
    <property type="entry name" value="Bax1-I"/>
    <property type="match status" value="1"/>
</dbReference>
<name>A0A6N1NHT2_9VIRU</name>
<dbReference type="InterPro" id="IPR006214">
    <property type="entry name" value="Bax_inhibitor_1-related"/>
</dbReference>
<reference evidence="6" key="2">
    <citation type="journal article" date="2018" name="Nat. Commun.">
        <title>Tailed giant Tupanvirus possesses the most complete translational apparatus of the known virosphere.</title>
        <authorList>
            <person name="Abrahao J."/>
            <person name="Silva L."/>
            <person name="Silva L.S."/>
            <person name="Khalil J.Y.B."/>
            <person name="Rodrigues R."/>
            <person name="Arantes T."/>
            <person name="Assis F."/>
            <person name="Boratto P."/>
            <person name="Andrade M."/>
            <person name="Kroon E.G."/>
            <person name="Ribeiro B."/>
            <person name="Bergier I."/>
            <person name="Seligmann H."/>
            <person name="Ghigo E."/>
            <person name="Colson P."/>
            <person name="Levasseur A."/>
            <person name="Kroemer G."/>
            <person name="Raoult D."/>
            <person name="La Scola B."/>
        </authorList>
    </citation>
    <scope>NUCLEOTIDE SEQUENCE [LARGE SCALE GENOMIC DNA]</scope>
    <source>
        <strain evidence="6">Deep ocean</strain>
    </source>
</reference>
<sequence>MFNRNNNNLPNSILHTYLLLTFCIGTYLFGAFTFPVNVYVSTLALVISFILLFVTIITQGPLFLIAFSFCVGASHNHVFTYLRIVEPDLIIEALSASLLVFIGLTYIAFNTREYYSFAIYGFLYSSLSTMFWLSILNIFFGNYLLDVLLTYFSIVLFTGYIIVDTHSLLKDSYKSPVMHALQLFLDFVNMFVNLVKLLRHLKKRNSN</sequence>
<dbReference type="KEGG" id="vg:80517903"/>
<feature type="transmembrane region" description="Helical" evidence="5">
    <location>
        <begin position="12"/>
        <end position="29"/>
    </location>
</feature>
<protein>
    <submittedName>
        <fullName evidence="6">Inhibitor (BI)-1/YccA-like protein family</fullName>
    </submittedName>
</protein>
<keyword evidence="3 5" id="KW-1133">Transmembrane helix</keyword>
<evidence type="ECO:0000256" key="3">
    <source>
        <dbReference type="ARBA" id="ARBA00022989"/>
    </source>
</evidence>
<accession>A0A6N1NHT2</accession>
<dbReference type="GO" id="GO:0016020">
    <property type="term" value="C:membrane"/>
    <property type="evidence" value="ECO:0007669"/>
    <property type="project" value="UniProtKB-SubCell"/>
</dbReference>
<feature type="transmembrane region" description="Helical" evidence="5">
    <location>
        <begin position="115"/>
        <end position="136"/>
    </location>
</feature>
<feature type="transmembrane region" description="Helical" evidence="5">
    <location>
        <begin position="36"/>
        <end position="57"/>
    </location>
</feature>
<feature type="transmembrane region" description="Helical" evidence="5">
    <location>
        <begin position="89"/>
        <end position="109"/>
    </location>
</feature>
<evidence type="ECO:0000256" key="5">
    <source>
        <dbReference type="SAM" id="Phobius"/>
    </source>
</evidence>